<protein>
    <submittedName>
        <fullName evidence="8">Mitochondrial cytochrome c oxidase subunit VIa</fullName>
    </submittedName>
</protein>
<dbReference type="GO" id="GO:0005743">
    <property type="term" value="C:mitochondrial inner membrane"/>
    <property type="evidence" value="ECO:0007669"/>
    <property type="project" value="UniProtKB-SubCell"/>
</dbReference>
<evidence type="ECO:0000313" key="9">
    <source>
        <dbReference type="Proteomes" id="UP000076842"/>
    </source>
</evidence>
<evidence type="ECO:0000313" key="8">
    <source>
        <dbReference type="EMBL" id="KZT51559.1"/>
    </source>
</evidence>
<comment type="subcellular location">
    <subcellularLocation>
        <location evidence="1">Mitochondrion inner membrane</location>
    </subcellularLocation>
</comment>
<organism evidence="8 9">
    <name type="scientific">Calocera cornea HHB12733</name>
    <dbReference type="NCBI Taxonomy" id="1353952"/>
    <lineage>
        <taxon>Eukaryota</taxon>
        <taxon>Fungi</taxon>
        <taxon>Dikarya</taxon>
        <taxon>Basidiomycota</taxon>
        <taxon>Agaricomycotina</taxon>
        <taxon>Dacrymycetes</taxon>
        <taxon>Dacrymycetales</taxon>
        <taxon>Dacrymycetaceae</taxon>
        <taxon>Calocera</taxon>
    </lineage>
</organism>
<evidence type="ECO:0000256" key="1">
    <source>
        <dbReference type="ARBA" id="ARBA00004273"/>
    </source>
</evidence>
<feature type="non-terminal residue" evidence="8">
    <location>
        <position position="93"/>
    </location>
</feature>
<comment type="similarity">
    <text evidence="6">Belongs to the cytochrome c oxidase subunit 6A family.</text>
</comment>
<feature type="non-terminal residue" evidence="8">
    <location>
        <position position="1"/>
    </location>
</feature>
<feature type="transmembrane region" description="Helical" evidence="7">
    <location>
        <begin position="21"/>
        <end position="38"/>
    </location>
</feature>
<dbReference type="FunCoup" id="A0A165CWQ3">
    <property type="interactions" value="77"/>
</dbReference>
<gene>
    <name evidence="8" type="ORF">CALCODRAFT_418441</name>
</gene>
<evidence type="ECO:0000256" key="4">
    <source>
        <dbReference type="ARBA" id="ARBA00023128"/>
    </source>
</evidence>
<sequence>FLKDREAVKHHAEQTTRLWRNISYFVCVPVIIGGYFWVQSVEGEHEAHQKHLAEEAGGHLPEKPRYEYLNIRRKPFPWGNNSLFYNPHVSALP</sequence>
<keyword evidence="9" id="KW-1185">Reference proteome</keyword>
<keyword evidence="7" id="KW-1133">Transmembrane helix</keyword>
<keyword evidence="7" id="KW-0812">Transmembrane</keyword>
<dbReference type="GO" id="GO:0030234">
    <property type="term" value="F:enzyme regulator activity"/>
    <property type="evidence" value="ECO:0007669"/>
    <property type="project" value="TreeGrafter"/>
</dbReference>
<evidence type="ECO:0000256" key="7">
    <source>
        <dbReference type="SAM" id="Phobius"/>
    </source>
</evidence>
<keyword evidence="3" id="KW-0809">Transit peptide</keyword>
<dbReference type="GO" id="GO:0006123">
    <property type="term" value="P:mitochondrial electron transport, cytochrome c to oxygen"/>
    <property type="evidence" value="ECO:0007669"/>
    <property type="project" value="TreeGrafter"/>
</dbReference>
<dbReference type="PANTHER" id="PTHR11504">
    <property type="entry name" value="CYTOCHROME C OXIDASE POLYPEPTIDE VIA"/>
    <property type="match status" value="1"/>
</dbReference>
<evidence type="ECO:0000256" key="2">
    <source>
        <dbReference type="ARBA" id="ARBA00022792"/>
    </source>
</evidence>
<dbReference type="SUPFAM" id="SSF81411">
    <property type="entry name" value="Mitochondrial cytochrome c oxidase subunit VIa"/>
    <property type="match status" value="1"/>
</dbReference>
<dbReference type="Pfam" id="PF02046">
    <property type="entry name" value="COX6A"/>
    <property type="match status" value="1"/>
</dbReference>
<keyword evidence="5 7" id="KW-0472">Membrane</keyword>
<dbReference type="EMBL" id="KV424102">
    <property type="protein sequence ID" value="KZT51559.1"/>
    <property type="molecule type" value="Genomic_DNA"/>
</dbReference>
<reference evidence="8 9" key="1">
    <citation type="journal article" date="2016" name="Mol. Biol. Evol.">
        <title>Comparative Genomics of Early-Diverging Mushroom-Forming Fungi Provides Insights into the Origins of Lignocellulose Decay Capabilities.</title>
        <authorList>
            <person name="Nagy L.G."/>
            <person name="Riley R."/>
            <person name="Tritt A."/>
            <person name="Adam C."/>
            <person name="Daum C."/>
            <person name="Floudas D."/>
            <person name="Sun H."/>
            <person name="Yadav J.S."/>
            <person name="Pangilinan J."/>
            <person name="Larsson K.H."/>
            <person name="Matsuura K."/>
            <person name="Barry K."/>
            <person name="Labutti K."/>
            <person name="Kuo R."/>
            <person name="Ohm R.A."/>
            <person name="Bhattacharya S.S."/>
            <person name="Shirouzu T."/>
            <person name="Yoshinaga Y."/>
            <person name="Martin F.M."/>
            <person name="Grigoriev I.V."/>
            <person name="Hibbett D.S."/>
        </authorList>
    </citation>
    <scope>NUCLEOTIDE SEQUENCE [LARGE SCALE GENOMIC DNA]</scope>
    <source>
        <strain evidence="8 9">HHB12733</strain>
    </source>
</reference>
<dbReference type="STRING" id="1353952.A0A165CWQ3"/>
<proteinExistence type="inferred from homology"/>
<keyword evidence="2" id="KW-0999">Mitochondrion inner membrane</keyword>
<accession>A0A165CWQ3</accession>
<dbReference type="PANTHER" id="PTHR11504:SF0">
    <property type="entry name" value="CYTOCHROME C OXIDASE SUBUNIT"/>
    <property type="match status" value="1"/>
</dbReference>
<dbReference type="Proteomes" id="UP000076842">
    <property type="component" value="Unassembled WGS sequence"/>
</dbReference>
<dbReference type="InParanoid" id="A0A165CWQ3"/>
<name>A0A165CWQ3_9BASI</name>
<evidence type="ECO:0000256" key="6">
    <source>
        <dbReference type="RuleBase" id="RU004396"/>
    </source>
</evidence>
<dbReference type="InterPro" id="IPR036418">
    <property type="entry name" value="Cyt_c_oxidase_su6a_sf"/>
</dbReference>
<dbReference type="AlphaFoldDB" id="A0A165CWQ3"/>
<keyword evidence="4" id="KW-0496">Mitochondrion</keyword>
<evidence type="ECO:0000256" key="3">
    <source>
        <dbReference type="ARBA" id="ARBA00022946"/>
    </source>
</evidence>
<dbReference type="InterPro" id="IPR001349">
    <property type="entry name" value="Cyt_c_oxidase_su6a"/>
</dbReference>
<dbReference type="Gene3D" id="4.10.95.10">
    <property type="entry name" value="Cytochrome c oxidase, subunit VIa"/>
    <property type="match status" value="1"/>
</dbReference>
<dbReference type="OrthoDB" id="5947505at2759"/>
<evidence type="ECO:0000256" key="5">
    <source>
        <dbReference type="ARBA" id="ARBA00023136"/>
    </source>
</evidence>